<keyword evidence="3" id="KW-1185">Reference proteome</keyword>
<evidence type="ECO:0000313" key="3">
    <source>
        <dbReference type="Proteomes" id="UP000015503"/>
    </source>
</evidence>
<feature type="transmembrane region" description="Helical" evidence="1">
    <location>
        <begin position="430"/>
        <end position="452"/>
    </location>
</feature>
<dbReference type="Proteomes" id="UP000015503">
    <property type="component" value="Chromosome"/>
</dbReference>
<feature type="transmembrane region" description="Helical" evidence="1">
    <location>
        <begin position="257"/>
        <end position="274"/>
    </location>
</feature>
<evidence type="ECO:0008006" key="4">
    <source>
        <dbReference type="Google" id="ProtNLM"/>
    </source>
</evidence>
<name>S6APT0_METRE</name>
<gene>
    <name evidence="2" type="ORF">PCA10_19810</name>
</gene>
<feature type="transmembrane region" description="Helical" evidence="1">
    <location>
        <begin position="54"/>
        <end position="74"/>
    </location>
</feature>
<dbReference type="STRING" id="1245471.PCA10_19810"/>
<dbReference type="HOGENOM" id="CLU_591691_0_0_6"/>
<protein>
    <recommendedName>
        <fullName evidence="4">Oligosaccharide repeat unit polymerase</fullName>
    </recommendedName>
</protein>
<feature type="transmembrane region" description="Helical" evidence="1">
    <location>
        <begin position="333"/>
        <end position="353"/>
    </location>
</feature>
<feature type="transmembrane region" description="Helical" evidence="1">
    <location>
        <begin position="230"/>
        <end position="250"/>
    </location>
</feature>
<sequence length="462" mass="52889">MFISLVILLIYCLSSIYVDENSGVAYFFVFLSVLVVSILIVVRGGLSVFEPITWFYLMSSLFYVFAGIICFYGFDFLYHDNFSNRPDRYSLLFDAIFVFTIGVIGYWVGDYFAGLYRYAEAKGEVTCVFSNRSLLFLGGVSIAVGIFNYILNAYMYGGGDLLLLLKDFGARDHRAEDVSFYSTFGYNFIVVGLFFLMLRRVAYFGSIGVLYKIIFVLGLCILLSTGRIWYSISLFFVFLALAHFSGLTVSYKRLAKYSVLFLLFIISVYFLRYYSNLLYIGKEGSFDAEIGNDFLTGFLVFIFGRSNVPSVPILMEVVHYYSETQDFYLGKTFFYWLSYFVPGYDVIFLGHEIKENFYPGRPGGFPPTFFGELFANGGIPFVVVFSIVAGFIFRTFYLYARGRGSFLVYFVYSSILFRFIFMLPKLELSAFGSAVWLFLPTFVVCSLIYLVYRVGRPGMAKK</sequence>
<keyword evidence="1" id="KW-0812">Transmembrane</keyword>
<evidence type="ECO:0000256" key="1">
    <source>
        <dbReference type="SAM" id="Phobius"/>
    </source>
</evidence>
<feature type="transmembrane region" description="Helical" evidence="1">
    <location>
        <begin position="89"/>
        <end position="113"/>
    </location>
</feature>
<organism evidence="2 3">
    <name type="scientific">Metapseudomonas resinovorans NBRC 106553</name>
    <dbReference type="NCBI Taxonomy" id="1245471"/>
    <lineage>
        <taxon>Bacteria</taxon>
        <taxon>Pseudomonadati</taxon>
        <taxon>Pseudomonadota</taxon>
        <taxon>Gammaproteobacteria</taxon>
        <taxon>Pseudomonadales</taxon>
        <taxon>Pseudomonadaceae</taxon>
        <taxon>Metapseudomonas</taxon>
    </lineage>
</organism>
<keyword evidence="1" id="KW-1133">Transmembrane helix</keyword>
<dbReference type="PATRIC" id="fig|1245471.3.peg.2000"/>
<feature type="transmembrane region" description="Helical" evidence="1">
    <location>
        <begin position="406"/>
        <end position="424"/>
    </location>
</feature>
<feature type="transmembrane region" description="Helical" evidence="1">
    <location>
        <begin position="134"/>
        <end position="158"/>
    </location>
</feature>
<feature type="transmembrane region" description="Helical" evidence="1">
    <location>
        <begin position="24"/>
        <end position="42"/>
    </location>
</feature>
<dbReference type="KEGG" id="pre:PCA10_19810"/>
<feature type="transmembrane region" description="Helical" evidence="1">
    <location>
        <begin position="294"/>
        <end position="321"/>
    </location>
</feature>
<dbReference type="AlphaFoldDB" id="S6APT0"/>
<keyword evidence="1" id="KW-0472">Membrane</keyword>
<feature type="transmembrane region" description="Helical" evidence="1">
    <location>
        <begin position="373"/>
        <end position="394"/>
    </location>
</feature>
<feature type="transmembrane region" description="Helical" evidence="1">
    <location>
        <begin position="178"/>
        <end position="196"/>
    </location>
</feature>
<reference evidence="2 3" key="1">
    <citation type="journal article" date="2013" name="Genome Announc.">
        <title>Complete Genome Sequence of the Carbazole Degrader Pseudomonas resinovorans Strain CA10 (NBRC 106553).</title>
        <authorList>
            <person name="Shintani M."/>
            <person name="Hosoyama A."/>
            <person name="Ohji S."/>
            <person name="Tsuchikane K."/>
            <person name="Takarada H."/>
            <person name="Yamazoe A."/>
            <person name="Fujita N."/>
            <person name="Nojiri H."/>
        </authorList>
    </citation>
    <scope>NUCLEOTIDE SEQUENCE [LARGE SCALE GENOMIC DNA]</scope>
    <source>
        <strain evidence="2 3">NBRC 106553</strain>
    </source>
</reference>
<dbReference type="EMBL" id="AP013068">
    <property type="protein sequence ID" value="BAN47713.1"/>
    <property type="molecule type" value="Genomic_DNA"/>
</dbReference>
<proteinExistence type="predicted"/>
<evidence type="ECO:0000313" key="2">
    <source>
        <dbReference type="EMBL" id="BAN47713.1"/>
    </source>
</evidence>
<dbReference type="eggNOG" id="ENOG503454Y">
    <property type="taxonomic scope" value="Bacteria"/>
</dbReference>
<accession>S6APT0</accession>
<feature type="transmembrane region" description="Helical" evidence="1">
    <location>
        <begin position="203"/>
        <end position="224"/>
    </location>
</feature>